<reference evidence="1" key="1">
    <citation type="journal article" date="2014" name="Int. J. Syst. Evol. Microbiol.">
        <title>Complete genome sequence of Corynebacterium casei LMG S-19264T (=DSM 44701T), isolated from a smear-ripened cheese.</title>
        <authorList>
            <consortium name="US DOE Joint Genome Institute (JGI-PGF)"/>
            <person name="Walter F."/>
            <person name="Albersmeier A."/>
            <person name="Kalinowski J."/>
            <person name="Ruckert C."/>
        </authorList>
    </citation>
    <scope>NUCLEOTIDE SEQUENCE</scope>
    <source>
        <strain evidence="1">KCTC 32437</strain>
    </source>
</reference>
<dbReference type="EMBL" id="BMZE01000001">
    <property type="protein sequence ID" value="GHA17980.1"/>
    <property type="molecule type" value="Genomic_DNA"/>
</dbReference>
<proteinExistence type="predicted"/>
<keyword evidence="2" id="KW-1185">Reference proteome</keyword>
<comment type="caution">
    <text evidence="1">The sequence shown here is derived from an EMBL/GenBank/DDBJ whole genome shotgun (WGS) entry which is preliminary data.</text>
</comment>
<accession>A0A918S2R5</accession>
<evidence type="ECO:0000313" key="2">
    <source>
        <dbReference type="Proteomes" id="UP000646579"/>
    </source>
</evidence>
<evidence type="ECO:0000313" key="1">
    <source>
        <dbReference type="EMBL" id="GHA17980.1"/>
    </source>
</evidence>
<gene>
    <name evidence="1" type="ORF">GCM10007989_11530</name>
</gene>
<dbReference type="AlphaFoldDB" id="A0A918S2R5"/>
<sequence length="179" mass="20124">MTKPQTQGLRCRLNRDIRNFSIRLLSPSEIVLFVRLLLALPLLLHPAMALGQDDQSFNRQLEERYGGHESFTAAFSALQDAVLVEDREAVAALVNYPLRVTINGDRDTIGNPDEFVDRYDALITPDIAQLILGQDYDELTLDGNIVMFDGGDVWMRSYCTDSSCEVVYWLIRGLDPDGA</sequence>
<dbReference type="Proteomes" id="UP000646579">
    <property type="component" value="Unassembled WGS sequence"/>
</dbReference>
<name>A0A918S2R5_9HYPH</name>
<reference evidence="1" key="2">
    <citation type="submission" date="2020-09" db="EMBL/GenBank/DDBJ databases">
        <authorList>
            <person name="Sun Q."/>
            <person name="Kim S."/>
        </authorList>
    </citation>
    <scope>NUCLEOTIDE SEQUENCE</scope>
    <source>
        <strain evidence="1">KCTC 32437</strain>
    </source>
</reference>
<organism evidence="1 2">
    <name type="scientific">Devosia pacifica</name>
    <dbReference type="NCBI Taxonomy" id="1335967"/>
    <lineage>
        <taxon>Bacteria</taxon>
        <taxon>Pseudomonadati</taxon>
        <taxon>Pseudomonadota</taxon>
        <taxon>Alphaproteobacteria</taxon>
        <taxon>Hyphomicrobiales</taxon>
        <taxon>Devosiaceae</taxon>
        <taxon>Devosia</taxon>
    </lineage>
</organism>
<protein>
    <submittedName>
        <fullName evidence="1">Uncharacterized protein</fullName>
    </submittedName>
</protein>